<dbReference type="VEuPathDB" id="VectorBase:AMEC011286"/>
<dbReference type="EnsemblMetazoa" id="AMEC011286-RA">
    <property type="protein sequence ID" value="AMEC011286-PA"/>
    <property type="gene ID" value="AMEC011286"/>
</dbReference>
<organism evidence="2 3">
    <name type="scientific">Anopheles melas</name>
    <dbReference type="NCBI Taxonomy" id="34690"/>
    <lineage>
        <taxon>Eukaryota</taxon>
        <taxon>Metazoa</taxon>
        <taxon>Ecdysozoa</taxon>
        <taxon>Arthropoda</taxon>
        <taxon>Hexapoda</taxon>
        <taxon>Insecta</taxon>
        <taxon>Pterygota</taxon>
        <taxon>Neoptera</taxon>
        <taxon>Endopterygota</taxon>
        <taxon>Diptera</taxon>
        <taxon>Nematocera</taxon>
        <taxon>Culicoidea</taxon>
        <taxon>Culicidae</taxon>
        <taxon>Anophelinae</taxon>
        <taxon>Anopheles</taxon>
    </lineage>
</organism>
<evidence type="ECO:0000313" key="3">
    <source>
        <dbReference type="Proteomes" id="UP000075902"/>
    </source>
</evidence>
<reference evidence="3" key="1">
    <citation type="submission" date="2014-01" db="EMBL/GenBank/DDBJ databases">
        <title>The Genome Sequence of Anopheles melas CM1001059_A (V2).</title>
        <authorList>
            <consortium name="The Broad Institute Genomics Platform"/>
            <person name="Neafsey D.E."/>
            <person name="Besansky N."/>
            <person name="Howell P."/>
            <person name="Walton C."/>
            <person name="Young S.K."/>
            <person name="Zeng Q."/>
            <person name="Gargeya S."/>
            <person name="Fitzgerald M."/>
            <person name="Haas B."/>
            <person name="Abouelleil A."/>
            <person name="Allen A.W."/>
            <person name="Alvarado L."/>
            <person name="Arachchi H.M."/>
            <person name="Berlin A.M."/>
            <person name="Chapman S.B."/>
            <person name="Gainer-Dewar J."/>
            <person name="Goldberg J."/>
            <person name="Griggs A."/>
            <person name="Gujja S."/>
            <person name="Hansen M."/>
            <person name="Howarth C."/>
            <person name="Imamovic A."/>
            <person name="Ireland A."/>
            <person name="Larimer J."/>
            <person name="McCowan C."/>
            <person name="Murphy C."/>
            <person name="Pearson M."/>
            <person name="Poon T.W."/>
            <person name="Priest M."/>
            <person name="Roberts A."/>
            <person name="Saif S."/>
            <person name="Shea T."/>
            <person name="Sisk P."/>
            <person name="Sykes S."/>
            <person name="Wortman J."/>
            <person name="Nusbaum C."/>
            <person name="Birren B."/>
        </authorList>
    </citation>
    <scope>NUCLEOTIDE SEQUENCE [LARGE SCALE GENOMIC DNA]</scope>
    <source>
        <strain evidence="3">CM1001059</strain>
    </source>
</reference>
<proteinExistence type="predicted"/>
<evidence type="ECO:0000256" key="1">
    <source>
        <dbReference type="SAM" id="MobiDB-lite"/>
    </source>
</evidence>
<feature type="region of interest" description="Disordered" evidence="1">
    <location>
        <begin position="1"/>
        <end position="35"/>
    </location>
</feature>
<keyword evidence="3" id="KW-1185">Reference proteome</keyword>
<accession>A0A182TZQ1</accession>
<dbReference type="AlphaFoldDB" id="A0A182TZQ1"/>
<name>A0A182TZQ1_9DIPT</name>
<protein>
    <submittedName>
        <fullName evidence="2">Uncharacterized protein</fullName>
    </submittedName>
</protein>
<feature type="compositionally biased region" description="Basic residues" evidence="1">
    <location>
        <begin position="26"/>
        <end position="35"/>
    </location>
</feature>
<reference evidence="2" key="2">
    <citation type="submission" date="2020-05" db="UniProtKB">
        <authorList>
            <consortium name="EnsemblMetazoa"/>
        </authorList>
    </citation>
    <scope>IDENTIFICATION</scope>
    <source>
        <strain evidence="2">CM1001059</strain>
    </source>
</reference>
<feature type="compositionally biased region" description="Polar residues" evidence="1">
    <location>
        <begin position="7"/>
        <end position="25"/>
    </location>
</feature>
<evidence type="ECO:0000313" key="2">
    <source>
        <dbReference type="EnsemblMetazoa" id="AMEC011286-PA"/>
    </source>
</evidence>
<dbReference type="Proteomes" id="UP000075902">
    <property type="component" value="Unassembled WGS sequence"/>
</dbReference>
<sequence>MHGTYRHSPSPTAANNLATEQANTTGHHHLHRHPSPHGYVICRSMNNNSPINIRSWLDWFTTEPTTADAGASKVQHECSSRRMQRTGIVKLICAIPTGSGQNMQDRQL</sequence>